<dbReference type="SUPFAM" id="SSF52833">
    <property type="entry name" value="Thioredoxin-like"/>
    <property type="match status" value="1"/>
</dbReference>
<sequence>MMASCCLWLALFFSVVLKAASQQPDSPPTCELETLSQGHEFLDEAGFKAFAKKNKLFIVGFSSSNCKRCCAFEPGYKQLVELLDEAAAGKGDVPSAIRKQVGKVKFVRVDVDKQKKLAETYNVNDVPSVVAVKDGKGIHYHDFMEGGRLFNFAQRLVEPLYKVSNGPELQAIIQPLLSNKLEREFPEGYHFFPNAWNWIRVIALFGTPEDAIEEEDLEELSSSGIDLAAFGKTAEIHYVSTQLTSRVKTKKGKGAAKKTEESRPVTVENLIFHKDIAPCSPSKYQLPVLLVISLYDGEFVEPERMHISFPYKDQLSEEVKKANCEESKGIIGNYVPTTVPLFLDESEFPAPAASGHLFRWFDVHPEHEKIYSLFSDVADCKKKGDEGGESDKLAAELEKLTAPAGGKRTVWVTPRLACRKMSEQFTEPANMWAMRRSLPLVGDFNPFTSSVYERLQTPMMLLVAQDKDTDTKDTASLRILSNVAAEVAKSKDEAAQKSTTIRLAAMAKCCGFLHTSAEALADRLANLGLSASGPFPALTVNTIAKSLIVTWQKEGERLSSDVIQKLVVQYDTGVMTADVAGEFMPVPKSLPTAKPVPKRDISKGERRQIRPLDSLSVEERMENLVKLTRDVFETMVMEETKDVAVFFYSSKNDKNSLDVSIRINRAWERFVELGLDGGLLMTRMDVATDQPPNYIAVPAVPSFFIFPAFDKGKPYRTFQEEGLTVKSLMFWIEKNVANKFPQPLPEDPHLDELELALMKEQMEEIKAAELERIRKEEEGGGDGDSDEESDSDSDSDDVRDEL</sequence>
<dbReference type="Gene3D" id="3.40.30.10">
    <property type="entry name" value="Glutaredoxin"/>
    <property type="match status" value="1"/>
</dbReference>
<dbReference type="VEuPathDB" id="CryptoDB:Cvel_11518"/>
<dbReference type="InterPro" id="IPR036249">
    <property type="entry name" value="Thioredoxin-like_sf"/>
</dbReference>
<feature type="domain" description="Thioredoxin" evidence="4">
    <location>
        <begin position="21"/>
        <end position="162"/>
    </location>
</feature>
<keyword evidence="3" id="KW-0732">Signal</keyword>
<dbReference type="AlphaFoldDB" id="A0A0G4I6W4"/>
<dbReference type="EMBL" id="CDMZ01005373">
    <property type="protein sequence ID" value="CEM52794.1"/>
    <property type="molecule type" value="Genomic_DNA"/>
</dbReference>
<evidence type="ECO:0000256" key="3">
    <source>
        <dbReference type="SAM" id="SignalP"/>
    </source>
</evidence>
<dbReference type="CDD" id="cd02947">
    <property type="entry name" value="TRX_family"/>
    <property type="match status" value="1"/>
</dbReference>
<dbReference type="PANTHER" id="PTHR18929">
    <property type="entry name" value="PROTEIN DISULFIDE ISOMERASE"/>
    <property type="match status" value="1"/>
</dbReference>
<feature type="signal peptide" evidence="3">
    <location>
        <begin position="1"/>
        <end position="21"/>
    </location>
</feature>
<dbReference type="GO" id="GO:0003756">
    <property type="term" value="F:protein disulfide isomerase activity"/>
    <property type="evidence" value="ECO:0007669"/>
    <property type="project" value="TreeGrafter"/>
</dbReference>
<comment type="similarity">
    <text evidence="1">Belongs to the protein disulfide isomerase family.</text>
</comment>
<evidence type="ECO:0000256" key="2">
    <source>
        <dbReference type="SAM" id="MobiDB-lite"/>
    </source>
</evidence>
<dbReference type="GO" id="GO:0005783">
    <property type="term" value="C:endoplasmic reticulum"/>
    <property type="evidence" value="ECO:0007669"/>
    <property type="project" value="TreeGrafter"/>
</dbReference>
<dbReference type="Pfam" id="PF00085">
    <property type="entry name" value="Thioredoxin"/>
    <property type="match status" value="1"/>
</dbReference>
<accession>A0A0G4I6W4</accession>
<feature type="compositionally biased region" description="Acidic residues" evidence="2">
    <location>
        <begin position="779"/>
        <end position="802"/>
    </location>
</feature>
<feature type="region of interest" description="Disordered" evidence="2">
    <location>
        <begin position="770"/>
        <end position="802"/>
    </location>
</feature>
<evidence type="ECO:0000259" key="4">
    <source>
        <dbReference type="PROSITE" id="PS51352"/>
    </source>
</evidence>
<name>A0A0G4I6W4_9ALVE</name>
<organism evidence="5">
    <name type="scientific">Chromera velia CCMP2878</name>
    <dbReference type="NCBI Taxonomy" id="1169474"/>
    <lineage>
        <taxon>Eukaryota</taxon>
        <taxon>Sar</taxon>
        <taxon>Alveolata</taxon>
        <taxon>Colpodellida</taxon>
        <taxon>Chromeraceae</taxon>
        <taxon>Chromera</taxon>
    </lineage>
</organism>
<reference evidence="5" key="1">
    <citation type="submission" date="2014-11" db="EMBL/GenBank/DDBJ databases">
        <authorList>
            <person name="Otto D Thomas"/>
            <person name="Naeem Raeece"/>
        </authorList>
    </citation>
    <scope>NUCLEOTIDE SEQUENCE</scope>
</reference>
<evidence type="ECO:0000313" key="5">
    <source>
        <dbReference type="EMBL" id="CEM52794.1"/>
    </source>
</evidence>
<dbReference type="PROSITE" id="PS51352">
    <property type="entry name" value="THIOREDOXIN_2"/>
    <property type="match status" value="1"/>
</dbReference>
<proteinExistence type="inferred from homology"/>
<gene>
    <name evidence="5" type="ORF">Cvel_11518</name>
</gene>
<protein>
    <recommendedName>
        <fullName evidence="4">Thioredoxin domain-containing protein</fullName>
    </recommendedName>
</protein>
<evidence type="ECO:0000256" key="1">
    <source>
        <dbReference type="ARBA" id="ARBA00006347"/>
    </source>
</evidence>
<feature type="chain" id="PRO_5005192666" description="Thioredoxin domain-containing protein" evidence="3">
    <location>
        <begin position="22"/>
        <end position="802"/>
    </location>
</feature>
<dbReference type="InterPro" id="IPR013766">
    <property type="entry name" value="Thioredoxin_domain"/>
</dbReference>
<dbReference type="GO" id="GO:0006457">
    <property type="term" value="P:protein folding"/>
    <property type="evidence" value="ECO:0007669"/>
    <property type="project" value="TreeGrafter"/>
</dbReference>
<dbReference type="GO" id="GO:0034976">
    <property type="term" value="P:response to endoplasmic reticulum stress"/>
    <property type="evidence" value="ECO:0007669"/>
    <property type="project" value="TreeGrafter"/>
</dbReference>